<dbReference type="AlphaFoldDB" id="A0AAV9PZ85"/>
<accession>A0AAV9PZ85</accession>
<evidence type="ECO:0000313" key="3">
    <source>
        <dbReference type="Proteomes" id="UP001345827"/>
    </source>
</evidence>
<feature type="compositionally biased region" description="Acidic residues" evidence="1">
    <location>
        <begin position="46"/>
        <end position="62"/>
    </location>
</feature>
<keyword evidence="3" id="KW-1185">Reference proteome</keyword>
<sequence>MASQACLGGVPCKKCQRKKAKPDCVYLYQKHPATRSEDLETQSVSPEDDQAETEDSMSEGEGPEVGRDPYLPIPHAGFDGEFCLARCVDELKTVLANDGDAGHVSTLVPTTSFLHASTKDGNVAPDLHVPNPEQLLQTMGPQFFISPGTRSNLDTVGRLNLRYLAIRKLLQTGSVLQEWVALSMVIREVSLADLMCEDQERLPHNVELGRRFWWLLVDLDAQLSLLLGRRPATLSEPDIPRPSLATRPRQERCVRQNAYDYSSLVLKALEHFNPGRTGSYEASPETRKQMLEGFLTRLQELKTQLPQRRLRKFADTYVGLAAFDHLLELYVFEAIIHYRIARLAMESSSSASASASASANETAASGGGRPDLPAQPTLKKPLAKFVQAIRQVLDHFECMCARFGDLATSSWPRCHRLYCAAIALAMCPRRAADTGADAVRLGKALMIFKGVPTDSPGSAIAECAFTNLIQPLARLRRVVGLSRNGDDAFANVQYCWSSILGQMPAPLDLASGNMSSMSFIPPPVWPQASADEYAVPPASTPSYPYLPGVTSSPDASDHVPPAAPQLYPYSPGVTSSRDASEQAGSVATTEYNPTYPVSPAYSAGFLNPFQNGSPPLLQYPSPIASEFCNRSGIPGIPEMPENPFGFITYTPSTQGLSVCNTMLYDPNMQDLSGDIPMSHDPYTQGLSAYTQIPAHNPNNSQGLHMYHNAIPAHDPNLQGLSAHIQIPAHDPNLQGLSAHIQIPTHNPNSQGLPVYHNAIPTHDPNPQGLPLYHNTISMQQPWWPASGNNGVATMPDIPLTLPPSGPQTAVHQYPTWHA</sequence>
<feature type="region of interest" description="Disordered" evidence="1">
    <location>
        <begin position="32"/>
        <end position="70"/>
    </location>
</feature>
<dbReference type="Proteomes" id="UP001345827">
    <property type="component" value="Unassembled WGS sequence"/>
</dbReference>
<evidence type="ECO:0000256" key="1">
    <source>
        <dbReference type="SAM" id="MobiDB-lite"/>
    </source>
</evidence>
<dbReference type="CDD" id="cd12148">
    <property type="entry name" value="fungal_TF_MHR"/>
    <property type="match status" value="1"/>
</dbReference>
<comment type="caution">
    <text evidence="2">The sequence shown here is derived from an EMBL/GenBank/DDBJ whole genome shotgun (WGS) entry which is preliminary data.</text>
</comment>
<gene>
    <name evidence="2" type="ORF">LTR25_009585</name>
</gene>
<dbReference type="EMBL" id="JAXLQG010000021">
    <property type="protein sequence ID" value="KAK5529805.1"/>
    <property type="molecule type" value="Genomic_DNA"/>
</dbReference>
<evidence type="ECO:0000313" key="2">
    <source>
        <dbReference type="EMBL" id="KAK5529805.1"/>
    </source>
</evidence>
<name>A0AAV9PZ85_9PEZI</name>
<evidence type="ECO:0008006" key="4">
    <source>
        <dbReference type="Google" id="ProtNLM"/>
    </source>
</evidence>
<proteinExistence type="predicted"/>
<protein>
    <recommendedName>
        <fullName evidence="4">Transcription factor domain-containing protein</fullName>
    </recommendedName>
</protein>
<organism evidence="2 3">
    <name type="scientific">Vermiconidia calcicola</name>
    <dbReference type="NCBI Taxonomy" id="1690605"/>
    <lineage>
        <taxon>Eukaryota</taxon>
        <taxon>Fungi</taxon>
        <taxon>Dikarya</taxon>
        <taxon>Ascomycota</taxon>
        <taxon>Pezizomycotina</taxon>
        <taxon>Dothideomycetes</taxon>
        <taxon>Dothideomycetidae</taxon>
        <taxon>Mycosphaerellales</taxon>
        <taxon>Extremaceae</taxon>
        <taxon>Vermiconidia</taxon>
    </lineage>
</organism>
<reference evidence="2 3" key="1">
    <citation type="submission" date="2023-06" db="EMBL/GenBank/DDBJ databases">
        <title>Black Yeasts Isolated from many extreme environments.</title>
        <authorList>
            <person name="Coleine C."/>
            <person name="Stajich J.E."/>
            <person name="Selbmann L."/>
        </authorList>
    </citation>
    <scope>NUCLEOTIDE SEQUENCE [LARGE SCALE GENOMIC DNA]</scope>
    <source>
        <strain evidence="2 3">CCFEE 5887</strain>
    </source>
</reference>